<name>A0ABX0GXA2_9ACTN</name>
<organism evidence="4 5">
    <name type="scientific">Motilibacter deserti</name>
    <dbReference type="NCBI Taxonomy" id="2714956"/>
    <lineage>
        <taxon>Bacteria</taxon>
        <taxon>Bacillati</taxon>
        <taxon>Actinomycetota</taxon>
        <taxon>Actinomycetes</taxon>
        <taxon>Motilibacterales</taxon>
        <taxon>Motilibacteraceae</taxon>
        <taxon>Motilibacter</taxon>
    </lineage>
</organism>
<dbReference type="RefSeq" id="WP_166284046.1">
    <property type="nucleotide sequence ID" value="NZ_JAANNP010000036.1"/>
</dbReference>
<dbReference type="PANTHER" id="PTHR42794:SF2">
    <property type="entry name" value="ABC TRANSPORTER ATP-BINDING PROTEIN"/>
    <property type="match status" value="1"/>
</dbReference>
<keyword evidence="1" id="KW-0547">Nucleotide-binding</keyword>
<dbReference type="SMART" id="SM00382">
    <property type="entry name" value="AAA"/>
    <property type="match status" value="1"/>
</dbReference>
<keyword evidence="5" id="KW-1185">Reference proteome</keyword>
<protein>
    <submittedName>
        <fullName evidence="4">ABC transporter ATP-binding protein</fullName>
    </submittedName>
</protein>
<evidence type="ECO:0000313" key="4">
    <source>
        <dbReference type="EMBL" id="NHC15544.1"/>
    </source>
</evidence>
<dbReference type="CDD" id="cd03214">
    <property type="entry name" value="ABC_Iron-Siderophores_B12_Hemin"/>
    <property type="match status" value="1"/>
</dbReference>
<evidence type="ECO:0000256" key="2">
    <source>
        <dbReference type="ARBA" id="ARBA00022840"/>
    </source>
</evidence>
<dbReference type="InterPro" id="IPR017871">
    <property type="entry name" value="ABC_transporter-like_CS"/>
</dbReference>
<keyword evidence="2 4" id="KW-0067">ATP-binding</keyword>
<evidence type="ECO:0000256" key="1">
    <source>
        <dbReference type="ARBA" id="ARBA00022741"/>
    </source>
</evidence>
<dbReference type="PANTHER" id="PTHR42794">
    <property type="entry name" value="HEMIN IMPORT ATP-BINDING PROTEIN HMUV"/>
    <property type="match status" value="1"/>
</dbReference>
<evidence type="ECO:0000259" key="3">
    <source>
        <dbReference type="PROSITE" id="PS50893"/>
    </source>
</evidence>
<gene>
    <name evidence="4" type="ORF">G9H71_17325</name>
</gene>
<dbReference type="PROSITE" id="PS50893">
    <property type="entry name" value="ABC_TRANSPORTER_2"/>
    <property type="match status" value="1"/>
</dbReference>
<accession>A0ABX0GXA2</accession>
<sequence length="263" mass="28382">MICADGVSFAYGRTEVLREAGLTARPGQVLGLIGPNGSGKTTLLRTLYASLKPSQGTVLLDGTDLRKVPTREAATKLAVVVQEHGGDMPLLVSEMVMLGRTPHLAAFQRATDRDAAIAADALARVGVSHLAGRPFVGLSGGEKQRVLLARALAQQAEHLLLDEPTNHLDIRYQHEILDLVRSLGITAVVVLHDLNLAARYCHELVLLKQGRVVAAGTPDEVLVPEVLEPVYEVEVRRVDVDGELHLLFRPQHSFCAPALQEIA</sequence>
<dbReference type="Proteomes" id="UP000800981">
    <property type="component" value="Unassembled WGS sequence"/>
</dbReference>
<evidence type="ECO:0000313" key="5">
    <source>
        <dbReference type="Proteomes" id="UP000800981"/>
    </source>
</evidence>
<dbReference type="GO" id="GO:0005524">
    <property type="term" value="F:ATP binding"/>
    <property type="evidence" value="ECO:0007669"/>
    <property type="project" value="UniProtKB-KW"/>
</dbReference>
<dbReference type="Gene3D" id="3.40.50.300">
    <property type="entry name" value="P-loop containing nucleotide triphosphate hydrolases"/>
    <property type="match status" value="1"/>
</dbReference>
<dbReference type="EMBL" id="JAANNP010000036">
    <property type="protein sequence ID" value="NHC15544.1"/>
    <property type="molecule type" value="Genomic_DNA"/>
</dbReference>
<dbReference type="InterPro" id="IPR003439">
    <property type="entry name" value="ABC_transporter-like_ATP-bd"/>
</dbReference>
<dbReference type="InterPro" id="IPR027417">
    <property type="entry name" value="P-loop_NTPase"/>
</dbReference>
<dbReference type="InterPro" id="IPR003593">
    <property type="entry name" value="AAA+_ATPase"/>
</dbReference>
<dbReference type="Pfam" id="PF00005">
    <property type="entry name" value="ABC_tran"/>
    <property type="match status" value="1"/>
</dbReference>
<comment type="caution">
    <text evidence="4">The sequence shown here is derived from an EMBL/GenBank/DDBJ whole genome shotgun (WGS) entry which is preliminary data.</text>
</comment>
<reference evidence="4 5" key="1">
    <citation type="submission" date="2020-03" db="EMBL/GenBank/DDBJ databases">
        <title>Two novel Motilibacter sp.</title>
        <authorList>
            <person name="Liu S."/>
        </authorList>
    </citation>
    <scope>NUCLEOTIDE SEQUENCE [LARGE SCALE GENOMIC DNA]</scope>
    <source>
        <strain evidence="4 5">E257</strain>
    </source>
</reference>
<proteinExistence type="predicted"/>
<dbReference type="SUPFAM" id="SSF52540">
    <property type="entry name" value="P-loop containing nucleoside triphosphate hydrolases"/>
    <property type="match status" value="1"/>
</dbReference>
<feature type="domain" description="ABC transporter" evidence="3">
    <location>
        <begin position="2"/>
        <end position="234"/>
    </location>
</feature>
<dbReference type="PROSITE" id="PS00211">
    <property type="entry name" value="ABC_TRANSPORTER_1"/>
    <property type="match status" value="1"/>
</dbReference>